<dbReference type="OrthoDB" id="1406417at2"/>
<dbReference type="SUPFAM" id="SSF81301">
    <property type="entry name" value="Nucleotidyltransferase"/>
    <property type="match status" value="1"/>
</dbReference>
<organism evidence="2 3">
    <name type="scientific">Kordia periserrulae</name>
    <dbReference type="NCBI Taxonomy" id="701523"/>
    <lineage>
        <taxon>Bacteria</taxon>
        <taxon>Pseudomonadati</taxon>
        <taxon>Bacteroidota</taxon>
        <taxon>Flavobacteriia</taxon>
        <taxon>Flavobacteriales</taxon>
        <taxon>Flavobacteriaceae</taxon>
        <taxon>Kordia</taxon>
    </lineage>
</organism>
<gene>
    <name evidence="2" type="ORF">C8N46_108133</name>
</gene>
<dbReference type="AlphaFoldDB" id="A0A2T6BUR6"/>
<evidence type="ECO:0000313" key="2">
    <source>
        <dbReference type="EMBL" id="PTX59820.1"/>
    </source>
</evidence>
<dbReference type="EMBL" id="QBKT01000008">
    <property type="protein sequence ID" value="PTX59820.1"/>
    <property type="molecule type" value="Genomic_DNA"/>
</dbReference>
<reference evidence="2 3" key="1">
    <citation type="submission" date="2018-04" db="EMBL/GenBank/DDBJ databases">
        <title>Genomic Encyclopedia of Archaeal and Bacterial Type Strains, Phase II (KMG-II): from individual species to whole genera.</title>
        <authorList>
            <person name="Goeker M."/>
        </authorList>
    </citation>
    <scope>NUCLEOTIDE SEQUENCE [LARGE SCALE GENOMIC DNA]</scope>
    <source>
        <strain evidence="2 3">DSM 25731</strain>
    </source>
</reference>
<keyword evidence="1" id="KW-0812">Transmembrane</keyword>
<dbReference type="InterPro" id="IPR043519">
    <property type="entry name" value="NT_sf"/>
</dbReference>
<feature type="transmembrane region" description="Helical" evidence="1">
    <location>
        <begin position="45"/>
        <end position="67"/>
    </location>
</feature>
<dbReference type="Proteomes" id="UP000244090">
    <property type="component" value="Unassembled WGS sequence"/>
</dbReference>
<sequence length="355" mass="41009">MKKDKDNFTTKGAFIGGTLGLLLNYSRQSNELKENPNQEFNFTSFVTYGILGAILGAVSFKIISFLASTFSDEEILDDIDEINYLASVLETYEPDEIDKEVLLKGKIIKAALFQKFGSNLLGRPSYQGSKVQKTELSGLSDLDILCKFKRTSFQREGNMYRSVYNFLKSHFYDRDLVGVREQGVSLGLIYDINGYEEIIDVVPALRTDFEKGKNEYNLYKNPKFSKGERKLKMNPKVQKDLGNNEREKTAIIKLLKLLRSEEKLPLKSVLITEFTKRAFQELEMPKELNLQLYWVIEYIRDNILTIKINSPDNENSSLTDRLSYSQKKKIRNSLSKILNDLEEDRNNLLKYFPEK</sequence>
<evidence type="ECO:0000256" key="1">
    <source>
        <dbReference type="SAM" id="Phobius"/>
    </source>
</evidence>
<comment type="caution">
    <text evidence="2">The sequence shown here is derived from an EMBL/GenBank/DDBJ whole genome shotgun (WGS) entry which is preliminary data.</text>
</comment>
<evidence type="ECO:0008006" key="4">
    <source>
        <dbReference type="Google" id="ProtNLM"/>
    </source>
</evidence>
<accession>A0A2T6BUR6</accession>
<proteinExistence type="predicted"/>
<keyword evidence="1" id="KW-0472">Membrane</keyword>
<evidence type="ECO:0000313" key="3">
    <source>
        <dbReference type="Proteomes" id="UP000244090"/>
    </source>
</evidence>
<protein>
    <recommendedName>
        <fullName evidence="4">Nucleotidyltransferase-like protein</fullName>
    </recommendedName>
</protein>
<keyword evidence="3" id="KW-1185">Reference proteome</keyword>
<dbReference type="RefSeq" id="WP_108115971.1">
    <property type="nucleotide sequence ID" value="NZ_QBKT01000008.1"/>
</dbReference>
<keyword evidence="1" id="KW-1133">Transmembrane helix</keyword>
<name>A0A2T6BUR6_9FLAO</name>